<evidence type="ECO:0000313" key="1">
    <source>
        <dbReference type="EMBL" id="JAH86911.1"/>
    </source>
</evidence>
<accession>A0A0E9W9E7</accession>
<sequence>MNSGTLCRLCCFSLKTDKTAVLPVSVNLTFLASGVVSFPHRLTAVCAPDCGCVQSQRNWKSSIFCGDFMWMWPASPRALSLRYI</sequence>
<organism evidence="1">
    <name type="scientific">Anguilla anguilla</name>
    <name type="common">European freshwater eel</name>
    <name type="synonym">Muraena anguilla</name>
    <dbReference type="NCBI Taxonomy" id="7936"/>
    <lineage>
        <taxon>Eukaryota</taxon>
        <taxon>Metazoa</taxon>
        <taxon>Chordata</taxon>
        <taxon>Craniata</taxon>
        <taxon>Vertebrata</taxon>
        <taxon>Euteleostomi</taxon>
        <taxon>Actinopterygii</taxon>
        <taxon>Neopterygii</taxon>
        <taxon>Teleostei</taxon>
        <taxon>Anguilliformes</taxon>
        <taxon>Anguillidae</taxon>
        <taxon>Anguilla</taxon>
    </lineage>
</organism>
<proteinExistence type="predicted"/>
<dbReference type="AlphaFoldDB" id="A0A0E9W9E7"/>
<protein>
    <submittedName>
        <fullName evidence="1">Uncharacterized protein</fullName>
    </submittedName>
</protein>
<reference evidence="1" key="2">
    <citation type="journal article" date="2015" name="Fish Shellfish Immunol.">
        <title>Early steps in the European eel (Anguilla anguilla)-Vibrio vulnificus interaction in the gills: Role of the RtxA13 toxin.</title>
        <authorList>
            <person name="Callol A."/>
            <person name="Pajuelo D."/>
            <person name="Ebbesson L."/>
            <person name="Teles M."/>
            <person name="MacKenzie S."/>
            <person name="Amaro C."/>
        </authorList>
    </citation>
    <scope>NUCLEOTIDE SEQUENCE</scope>
</reference>
<reference evidence="1" key="1">
    <citation type="submission" date="2014-11" db="EMBL/GenBank/DDBJ databases">
        <authorList>
            <person name="Amaro Gonzalez C."/>
        </authorList>
    </citation>
    <scope>NUCLEOTIDE SEQUENCE</scope>
</reference>
<dbReference type="EMBL" id="GBXM01021666">
    <property type="protein sequence ID" value="JAH86911.1"/>
    <property type="molecule type" value="Transcribed_RNA"/>
</dbReference>
<name>A0A0E9W9E7_ANGAN</name>